<dbReference type="SUPFAM" id="SSF81383">
    <property type="entry name" value="F-box domain"/>
    <property type="match status" value="1"/>
</dbReference>
<proteinExistence type="predicted"/>
<dbReference type="KEGG" id="spar:SPRG_09449"/>
<dbReference type="OMA" id="ISHMDAI"/>
<dbReference type="OrthoDB" id="539158at2759"/>
<gene>
    <name evidence="1" type="ORF">SPRG_09449</name>
</gene>
<evidence type="ECO:0008006" key="3">
    <source>
        <dbReference type="Google" id="ProtNLM"/>
    </source>
</evidence>
<evidence type="ECO:0000313" key="1">
    <source>
        <dbReference type="EMBL" id="KDO25174.1"/>
    </source>
</evidence>
<reference evidence="1 2" key="1">
    <citation type="journal article" date="2013" name="PLoS Genet.">
        <title>Distinctive expansion of potential virulence genes in the genome of the oomycete fish pathogen Saprolegnia parasitica.</title>
        <authorList>
            <person name="Jiang R.H."/>
            <person name="de Bruijn I."/>
            <person name="Haas B.J."/>
            <person name="Belmonte R."/>
            <person name="Lobach L."/>
            <person name="Christie J."/>
            <person name="van den Ackerveken G."/>
            <person name="Bottin A."/>
            <person name="Bulone V."/>
            <person name="Diaz-Moreno S.M."/>
            <person name="Dumas B."/>
            <person name="Fan L."/>
            <person name="Gaulin E."/>
            <person name="Govers F."/>
            <person name="Grenville-Briggs L.J."/>
            <person name="Horner N.R."/>
            <person name="Levin J.Z."/>
            <person name="Mammella M."/>
            <person name="Meijer H.J."/>
            <person name="Morris P."/>
            <person name="Nusbaum C."/>
            <person name="Oome S."/>
            <person name="Phillips A.J."/>
            <person name="van Rooyen D."/>
            <person name="Rzeszutek E."/>
            <person name="Saraiva M."/>
            <person name="Secombes C.J."/>
            <person name="Seidl M.F."/>
            <person name="Snel B."/>
            <person name="Stassen J.H."/>
            <person name="Sykes S."/>
            <person name="Tripathy S."/>
            <person name="van den Berg H."/>
            <person name="Vega-Arreguin J.C."/>
            <person name="Wawra S."/>
            <person name="Young S.K."/>
            <person name="Zeng Q."/>
            <person name="Dieguez-Uribeondo J."/>
            <person name="Russ C."/>
            <person name="Tyler B.M."/>
            <person name="van West P."/>
        </authorList>
    </citation>
    <scope>NUCLEOTIDE SEQUENCE [LARGE SCALE GENOMIC DNA]</scope>
    <source>
        <strain evidence="1 2">CBS 223.65</strain>
    </source>
</reference>
<protein>
    <recommendedName>
        <fullName evidence="3">F-box domain-containing protein</fullName>
    </recommendedName>
</protein>
<dbReference type="EMBL" id="KK583234">
    <property type="protein sequence ID" value="KDO25174.1"/>
    <property type="molecule type" value="Genomic_DNA"/>
</dbReference>
<name>A0A067C363_SAPPC</name>
<organism evidence="1 2">
    <name type="scientific">Saprolegnia parasitica (strain CBS 223.65)</name>
    <dbReference type="NCBI Taxonomy" id="695850"/>
    <lineage>
        <taxon>Eukaryota</taxon>
        <taxon>Sar</taxon>
        <taxon>Stramenopiles</taxon>
        <taxon>Oomycota</taxon>
        <taxon>Saprolegniomycetes</taxon>
        <taxon>Saprolegniales</taxon>
        <taxon>Saprolegniaceae</taxon>
        <taxon>Saprolegnia</taxon>
    </lineage>
</organism>
<dbReference type="GeneID" id="24131612"/>
<evidence type="ECO:0000313" key="2">
    <source>
        <dbReference type="Proteomes" id="UP000030745"/>
    </source>
</evidence>
<sequence>MVARTKRRTTAPTAKRAKVAAIAPIEALSRDVFLHLLSFLQPNEALRLASTSLVLDRAMDDRVWRAMLLHQLQVQPSLLKPRTQTRKMVVNLAQKKSCEHCDRFMADGCRIIKVHTKHRGKRLCDSCFELPMFNEISHMDAIAEYKLTNKELRALRYRLVTVGDYDLGERFKTTMYNLQAVLDLVAKLRS</sequence>
<keyword evidence="2" id="KW-1185">Reference proteome</keyword>
<dbReference type="InterPro" id="IPR036047">
    <property type="entry name" value="F-box-like_dom_sf"/>
</dbReference>
<dbReference type="RefSeq" id="XP_012204040.1">
    <property type="nucleotide sequence ID" value="XM_012348650.1"/>
</dbReference>
<accession>A0A067C363</accession>
<dbReference type="AlphaFoldDB" id="A0A067C363"/>
<dbReference type="Proteomes" id="UP000030745">
    <property type="component" value="Unassembled WGS sequence"/>
</dbReference>
<dbReference type="VEuPathDB" id="FungiDB:SPRG_09449"/>